<dbReference type="GO" id="GO:0016301">
    <property type="term" value="F:kinase activity"/>
    <property type="evidence" value="ECO:0007669"/>
    <property type="project" value="UniProtKB-KW"/>
</dbReference>
<evidence type="ECO:0000313" key="2">
    <source>
        <dbReference type="Proteomes" id="UP000266272"/>
    </source>
</evidence>
<keyword evidence="1" id="KW-0418">Kinase</keyword>
<keyword evidence="1" id="KW-0808">Transferase</keyword>
<name>A0A395NG70_TRIAR</name>
<accession>A0A395NG70</accession>
<comment type="caution">
    <text evidence="1">The sequence shown here is derived from an EMBL/GenBank/DDBJ whole genome shotgun (WGS) entry which is preliminary data.</text>
</comment>
<reference evidence="1 2" key="1">
    <citation type="journal article" date="2018" name="PLoS Pathog.">
        <title>Evolution of structural diversity of trichothecenes, a family of toxins produced by plant pathogenic and entomopathogenic fungi.</title>
        <authorList>
            <person name="Proctor R.H."/>
            <person name="McCormick S.P."/>
            <person name="Kim H.S."/>
            <person name="Cardoza R.E."/>
            <person name="Stanley A.M."/>
            <person name="Lindo L."/>
            <person name="Kelly A."/>
            <person name="Brown D.W."/>
            <person name="Lee T."/>
            <person name="Vaughan M.M."/>
            <person name="Alexander N.J."/>
            <person name="Busman M."/>
            <person name="Gutierrez S."/>
        </authorList>
    </citation>
    <scope>NUCLEOTIDE SEQUENCE [LARGE SCALE GENOMIC DNA]</scope>
    <source>
        <strain evidence="1 2">IBT 40837</strain>
    </source>
</reference>
<keyword evidence="2" id="KW-1185">Reference proteome</keyword>
<dbReference type="STRING" id="490622.A0A395NG70"/>
<dbReference type="Proteomes" id="UP000266272">
    <property type="component" value="Unassembled WGS sequence"/>
</dbReference>
<dbReference type="EMBL" id="PXOA01000484">
    <property type="protein sequence ID" value="RFU75000.1"/>
    <property type="molecule type" value="Genomic_DNA"/>
</dbReference>
<organism evidence="1 2">
    <name type="scientific">Trichoderma arundinaceum</name>
    <dbReference type="NCBI Taxonomy" id="490622"/>
    <lineage>
        <taxon>Eukaryota</taxon>
        <taxon>Fungi</taxon>
        <taxon>Dikarya</taxon>
        <taxon>Ascomycota</taxon>
        <taxon>Pezizomycotina</taxon>
        <taxon>Sordariomycetes</taxon>
        <taxon>Hypocreomycetidae</taxon>
        <taxon>Hypocreales</taxon>
        <taxon>Hypocreaceae</taxon>
        <taxon>Trichoderma</taxon>
    </lineage>
</organism>
<evidence type="ECO:0000313" key="1">
    <source>
        <dbReference type="EMBL" id="RFU75000.1"/>
    </source>
</evidence>
<proteinExistence type="predicted"/>
<gene>
    <name evidence="1" type="ORF">TARUN_7231</name>
</gene>
<dbReference type="AlphaFoldDB" id="A0A395NG70"/>
<dbReference type="OrthoDB" id="2322999at2759"/>
<sequence length="433" mass="47815">MGVPNFIGDGNCTFIRAVPYGFEAKQYTPEQRGDVVVIDWEQCGASPFFLAPEGNGLWDVEVAANTETGEVLGAKPGSATMAYHKFTGPLPDDCGSWPRRNVFPLWQRECPRALEAVEVYSVRVIFEQSDNIYKREQPEAKAVVWTHRSGSVPEWDRLPLSQSASLPIVTLDSLDPFGHFGLARVEMVNDGVRAGMNRSRLFFATVAHVDGVDTSSTSDSGLKYTNNTNTMALFLPPSVDHFNSLPDIVESNGAFQNYCTPKMLSDICAVCLKHQAQHIYGLALVHQHFDLEADEKLVSIGNVAVPLKTDFFLTPIAATRWAFSRKGIIPYEFSTEARQVDMSQHYDFVHELGKLIHSCGLSDNLVLCLLDSIADTTKGPTTEFTSDRANITLPFDIGPEDRQSVEAAWQALAGSLMWLRALPANNIAPDRAQ</sequence>
<protein>
    <submittedName>
        <fullName evidence="1">Serine threonine kinase, variant 1</fullName>
    </submittedName>
</protein>